<gene>
    <name evidence="2" type="ORF">BpHYR1_026950</name>
</gene>
<proteinExistence type="predicted"/>
<feature type="non-terminal residue" evidence="2">
    <location>
        <position position="179"/>
    </location>
</feature>
<feature type="compositionally biased region" description="Basic and acidic residues" evidence="1">
    <location>
        <begin position="127"/>
        <end position="143"/>
    </location>
</feature>
<name>A0A3M7P502_BRAPC</name>
<protein>
    <submittedName>
        <fullName evidence="2">Uncharacterized protein</fullName>
    </submittedName>
</protein>
<keyword evidence="3" id="KW-1185">Reference proteome</keyword>
<dbReference type="Proteomes" id="UP000276133">
    <property type="component" value="Unassembled WGS sequence"/>
</dbReference>
<dbReference type="AlphaFoldDB" id="A0A3M7P502"/>
<dbReference type="OrthoDB" id="6612741at2759"/>
<comment type="caution">
    <text evidence="2">The sequence shown here is derived from an EMBL/GenBank/DDBJ whole genome shotgun (WGS) entry which is preliminary data.</text>
</comment>
<reference evidence="2 3" key="1">
    <citation type="journal article" date="2018" name="Sci. Rep.">
        <title>Genomic signatures of local adaptation to the degree of environmental predictability in rotifers.</title>
        <authorList>
            <person name="Franch-Gras L."/>
            <person name="Hahn C."/>
            <person name="Garcia-Roger E.M."/>
            <person name="Carmona M.J."/>
            <person name="Serra M."/>
            <person name="Gomez A."/>
        </authorList>
    </citation>
    <scope>NUCLEOTIDE SEQUENCE [LARGE SCALE GENOMIC DNA]</scope>
    <source>
        <strain evidence="2">HYR1</strain>
    </source>
</reference>
<sequence>MVFEVGDFVLLKNSRQRVGQVKSFEPKFNGPFVVKRVMNKYNFEILNPQDNKTQVVHYDRLIKYKMKKIVKNVAFDDNWRQNRMRLALLIQRNNGNVVVEDPIGEEIPIVHSAETIAEYLELQFSGNEEREPAESETTNESHHSNTTVLHSQHDVVNSNFNRLDEDDEIDEDKEMDSLG</sequence>
<organism evidence="2 3">
    <name type="scientific">Brachionus plicatilis</name>
    <name type="common">Marine rotifer</name>
    <name type="synonym">Brachionus muelleri</name>
    <dbReference type="NCBI Taxonomy" id="10195"/>
    <lineage>
        <taxon>Eukaryota</taxon>
        <taxon>Metazoa</taxon>
        <taxon>Spiralia</taxon>
        <taxon>Gnathifera</taxon>
        <taxon>Rotifera</taxon>
        <taxon>Eurotatoria</taxon>
        <taxon>Monogononta</taxon>
        <taxon>Pseudotrocha</taxon>
        <taxon>Ploima</taxon>
        <taxon>Brachionidae</taxon>
        <taxon>Brachionus</taxon>
    </lineage>
</organism>
<evidence type="ECO:0000313" key="3">
    <source>
        <dbReference type="Proteomes" id="UP000276133"/>
    </source>
</evidence>
<feature type="compositionally biased region" description="Acidic residues" evidence="1">
    <location>
        <begin position="164"/>
        <end position="179"/>
    </location>
</feature>
<evidence type="ECO:0000256" key="1">
    <source>
        <dbReference type="SAM" id="MobiDB-lite"/>
    </source>
</evidence>
<feature type="region of interest" description="Disordered" evidence="1">
    <location>
        <begin position="126"/>
        <end position="179"/>
    </location>
</feature>
<dbReference type="EMBL" id="REGN01013299">
    <property type="protein sequence ID" value="RMZ94103.1"/>
    <property type="molecule type" value="Genomic_DNA"/>
</dbReference>
<feature type="compositionally biased region" description="Polar residues" evidence="1">
    <location>
        <begin position="144"/>
        <end position="161"/>
    </location>
</feature>
<evidence type="ECO:0000313" key="2">
    <source>
        <dbReference type="EMBL" id="RMZ94103.1"/>
    </source>
</evidence>
<accession>A0A3M7P502</accession>